<dbReference type="Proteomes" id="UP000027920">
    <property type="component" value="Unassembled WGS sequence"/>
</dbReference>
<accession>A0A072PPU6</accession>
<dbReference type="STRING" id="1182545.A0A072PPU6"/>
<dbReference type="GeneID" id="25278402"/>
<dbReference type="Gene3D" id="3.40.50.150">
    <property type="entry name" value="Vaccinia Virus protein VP39"/>
    <property type="match status" value="1"/>
</dbReference>
<dbReference type="AlphaFoldDB" id="A0A072PPU6"/>
<dbReference type="RefSeq" id="XP_013264486.1">
    <property type="nucleotide sequence ID" value="XM_013409032.1"/>
</dbReference>
<protein>
    <recommendedName>
        <fullName evidence="3">Methyltransferase</fullName>
    </recommendedName>
</protein>
<evidence type="ECO:0000313" key="2">
    <source>
        <dbReference type="Proteomes" id="UP000027920"/>
    </source>
</evidence>
<dbReference type="InterPro" id="IPR029063">
    <property type="entry name" value="SAM-dependent_MTases_sf"/>
</dbReference>
<name>A0A072PPU6_9EURO</name>
<organism evidence="1 2">
    <name type="scientific">Exophiala aquamarina CBS 119918</name>
    <dbReference type="NCBI Taxonomy" id="1182545"/>
    <lineage>
        <taxon>Eukaryota</taxon>
        <taxon>Fungi</taxon>
        <taxon>Dikarya</taxon>
        <taxon>Ascomycota</taxon>
        <taxon>Pezizomycotina</taxon>
        <taxon>Eurotiomycetes</taxon>
        <taxon>Chaetothyriomycetidae</taxon>
        <taxon>Chaetothyriales</taxon>
        <taxon>Herpotrichiellaceae</taxon>
        <taxon>Exophiala</taxon>
    </lineage>
</organism>
<dbReference type="OrthoDB" id="2013972at2759"/>
<proteinExistence type="predicted"/>
<dbReference type="PANTHER" id="PTHR43591:SF10">
    <property type="entry name" value="ABC TRANSMEMBRANE TYPE-1 DOMAIN-CONTAINING PROTEIN-RELATED"/>
    <property type="match status" value="1"/>
</dbReference>
<gene>
    <name evidence="1" type="ORF">A1O9_03468</name>
</gene>
<dbReference type="SUPFAM" id="SSF53335">
    <property type="entry name" value="S-adenosyl-L-methionine-dependent methyltransferases"/>
    <property type="match status" value="1"/>
</dbReference>
<sequence length="342" mass="38411">MAEPTAGSHIGHDESNAGLVVDVENTNSVDNDSGLGDSVAGSLLSTSLAPSILDYKFENGRRYHAYHEGKYVLPNDEQEQDRLDLLHHIFRLILDGGLFRAPLQELKPQRTLDMGTGTGIWPIELAQDFPESMIVGNDLSAIQPNWVPPNVKFYVDDLESDWAYPQTEHFDYIHGRALIGSITDWKKLVSEVFNHLKPGGIFESQEYPCAIYSDDDTASLVPELMDWVSKLNEGCAKIGKPSANAHLIKGYMEEAGFVDVQQEIHKVPIGRWAKGHKNKELGLFYHAQSFDAVEPMTLALFTRVLGYTNEEAQVVIAKVKNDLRNKKAHLYVPFYFIWGRKP</sequence>
<evidence type="ECO:0000313" key="1">
    <source>
        <dbReference type="EMBL" id="KEF61896.1"/>
    </source>
</evidence>
<reference evidence="1 2" key="1">
    <citation type="submission" date="2013-03" db="EMBL/GenBank/DDBJ databases">
        <title>The Genome Sequence of Exophiala aquamarina CBS 119918.</title>
        <authorList>
            <consortium name="The Broad Institute Genomics Platform"/>
            <person name="Cuomo C."/>
            <person name="de Hoog S."/>
            <person name="Gorbushina A."/>
            <person name="Walker B."/>
            <person name="Young S.K."/>
            <person name="Zeng Q."/>
            <person name="Gargeya S."/>
            <person name="Fitzgerald M."/>
            <person name="Haas B."/>
            <person name="Abouelleil A."/>
            <person name="Allen A.W."/>
            <person name="Alvarado L."/>
            <person name="Arachchi H.M."/>
            <person name="Berlin A.M."/>
            <person name="Chapman S.B."/>
            <person name="Gainer-Dewar J."/>
            <person name="Goldberg J."/>
            <person name="Griggs A."/>
            <person name="Gujja S."/>
            <person name="Hansen M."/>
            <person name="Howarth C."/>
            <person name="Imamovic A."/>
            <person name="Ireland A."/>
            <person name="Larimer J."/>
            <person name="McCowan C."/>
            <person name="Murphy C."/>
            <person name="Pearson M."/>
            <person name="Poon T.W."/>
            <person name="Priest M."/>
            <person name="Roberts A."/>
            <person name="Saif S."/>
            <person name="Shea T."/>
            <person name="Sisk P."/>
            <person name="Sykes S."/>
            <person name="Wortman J."/>
            <person name="Nusbaum C."/>
            <person name="Birren B."/>
        </authorList>
    </citation>
    <scope>NUCLEOTIDE SEQUENCE [LARGE SCALE GENOMIC DNA]</scope>
    <source>
        <strain evidence="1 2">CBS 119918</strain>
    </source>
</reference>
<dbReference type="Pfam" id="PF13489">
    <property type="entry name" value="Methyltransf_23"/>
    <property type="match status" value="1"/>
</dbReference>
<dbReference type="HOGENOM" id="CLU_010595_0_2_1"/>
<dbReference type="EMBL" id="AMGV01000002">
    <property type="protein sequence ID" value="KEF61896.1"/>
    <property type="molecule type" value="Genomic_DNA"/>
</dbReference>
<comment type="caution">
    <text evidence="1">The sequence shown here is derived from an EMBL/GenBank/DDBJ whole genome shotgun (WGS) entry which is preliminary data.</text>
</comment>
<dbReference type="VEuPathDB" id="FungiDB:A1O9_03468"/>
<dbReference type="GO" id="GO:0008168">
    <property type="term" value="F:methyltransferase activity"/>
    <property type="evidence" value="ECO:0007669"/>
    <property type="project" value="TreeGrafter"/>
</dbReference>
<dbReference type="CDD" id="cd02440">
    <property type="entry name" value="AdoMet_MTases"/>
    <property type="match status" value="1"/>
</dbReference>
<evidence type="ECO:0008006" key="3">
    <source>
        <dbReference type="Google" id="ProtNLM"/>
    </source>
</evidence>
<keyword evidence="2" id="KW-1185">Reference proteome</keyword>
<dbReference type="PANTHER" id="PTHR43591">
    <property type="entry name" value="METHYLTRANSFERASE"/>
    <property type="match status" value="1"/>
</dbReference>